<keyword evidence="3 6" id="KW-1133">Transmembrane helix</keyword>
<evidence type="ECO:0000256" key="6">
    <source>
        <dbReference type="SAM" id="Phobius"/>
    </source>
</evidence>
<dbReference type="Proteomes" id="UP001365542">
    <property type="component" value="Unassembled WGS sequence"/>
</dbReference>
<evidence type="ECO:0000256" key="4">
    <source>
        <dbReference type="ARBA" id="ARBA00023136"/>
    </source>
</evidence>
<comment type="similarity">
    <text evidence="5">Belongs to the SAT4 family.</text>
</comment>
<evidence type="ECO:0000256" key="1">
    <source>
        <dbReference type="ARBA" id="ARBA00004141"/>
    </source>
</evidence>
<accession>A0AAV9XC09</accession>
<proteinExistence type="inferred from homology"/>
<dbReference type="AlphaFoldDB" id="A0AAV9XC09"/>
<keyword evidence="9" id="KW-1185">Reference proteome</keyword>
<dbReference type="PANTHER" id="PTHR33048">
    <property type="entry name" value="PTH11-LIKE INTEGRAL MEMBRANE PROTEIN (AFU_ORTHOLOGUE AFUA_5G11245)"/>
    <property type="match status" value="1"/>
</dbReference>
<sequence length="366" mass="40891">MQRLASANLALAGALALSGVSLNMLKYGYGKHLSDGPANTLEDRVDNISKGLIACVILYSFSLAMTKTSIIVFYNRIFSSNYWFRRSMSIILTLSWIMVFVTLMVTVFQCRPISGAWNLTIRLQPQTSCIDIIVFFYAATTINVLLDLALVFLPIVPIANLHLPTRKKFAVCLLFLVGFFSCIASIIRLVAIRLIDVTDISYSTAIPLFWSVIEIDVALICASCPAIRTLFTQHEIPFVTKFLCCGGRRGSSARVHVPRKDFEKDSENSFPLQGGYILGDASKAGRWIHSDENLRDLGASQPLRAPFQEIDLATPEQHNNNARNVNLNVVNNGRYTVPGRLVNQRQSIQYADGELDQSTYIPGWRW</sequence>
<feature type="transmembrane region" description="Helical" evidence="6">
    <location>
        <begin position="132"/>
        <end position="157"/>
    </location>
</feature>
<comment type="caution">
    <text evidence="8">The sequence shown here is derived from an EMBL/GenBank/DDBJ whole genome shotgun (WGS) entry which is preliminary data.</text>
</comment>
<dbReference type="InterPro" id="IPR049326">
    <property type="entry name" value="Rhodopsin_dom_fungi"/>
</dbReference>
<evidence type="ECO:0000256" key="5">
    <source>
        <dbReference type="ARBA" id="ARBA00038359"/>
    </source>
</evidence>
<dbReference type="PANTHER" id="PTHR33048:SF123">
    <property type="entry name" value="INTEGRAL MEMBRANE PROTEIN"/>
    <property type="match status" value="1"/>
</dbReference>
<dbReference type="EMBL" id="JAVHJO010000006">
    <property type="protein sequence ID" value="KAK6539151.1"/>
    <property type="molecule type" value="Genomic_DNA"/>
</dbReference>
<feature type="transmembrane region" description="Helical" evidence="6">
    <location>
        <begin position="87"/>
        <end position="108"/>
    </location>
</feature>
<reference evidence="8 9" key="1">
    <citation type="submission" date="2019-10" db="EMBL/GenBank/DDBJ databases">
        <authorList>
            <person name="Palmer J.M."/>
        </authorList>
    </citation>
    <scope>NUCLEOTIDE SEQUENCE [LARGE SCALE GENOMIC DNA]</scope>
    <source>
        <strain evidence="8 9">TWF694</strain>
    </source>
</reference>
<dbReference type="InterPro" id="IPR052337">
    <property type="entry name" value="SAT4-like"/>
</dbReference>
<dbReference type="GO" id="GO:0016020">
    <property type="term" value="C:membrane"/>
    <property type="evidence" value="ECO:0007669"/>
    <property type="project" value="UniProtKB-SubCell"/>
</dbReference>
<gene>
    <name evidence="8" type="ORF">TWF694_009395</name>
</gene>
<protein>
    <recommendedName>
        <fullName evidence="7">Rhodopsin domain-containing protein</fullName>
    </recommendedName>
</protein>
<keyword evidence="4 6" id="KW-0472">Membrane</keyword>
<dbReference type="Pfam" id="PF20684">
    <property type="entry name" value="Fung_rhodopsin"/>
    <property type="match status" value="1"/>
</dbReference>
<evidence type="ECO:0000259" key="7">
    <source>
        <dbReference type="Pfam" id="PF20684"/>
    </source>
</evidence>
<evidence type="ECO:0000256" key="3">
    <source>
        <dbReference type="ARBA" id="ARBA00022989"/>
    </source>
</evidence>
<keyword evidence="2 6" id="KW-0812">Transmembrane</keyword>
<feature type="transmembrane region" description="Helical" evidence="6">
    <location>
        <begin position="51"/>
        <end position="75"/>
    </location>
</feature>
<name>A0AAV9XC09_9PEZI</name>
<evidence type="ECO:0000313" key="8">
    <source>
        <dbReference type="EMBL" id="KAK6539151.1"/>
    </source>
</evidence>
<feature type="transmembrane region" description="Helical" evidence="6">
    <location>
        <begin position="169"/>
        <end position="195"/>
    </location>
</feature>
<evidence type="ECO:0000313" key="9">
    <source>
        <dbReference type="Proteomes" id="UP001365542"/>
    </source>
</evidence>
<evidence type="ECO:0000256" key="2">
    <source>
        <dbReference type="ARBA" id="ARBA00022692"/>
    </source>
</evidence>
<organism evidence="8 9">
    <name type="scientific">Orbilia ellipsospora</name>
    <dbReference type="NCBI Taxonomy" id="2528407"/>
    <lineage>
        <taxon>Eukaryota</taxon>
        <taxon>Fungi</taxon>
        <taxon>Dikarya</taxon>
        <taxon>Ascomycota</taxon>
        <taxon>Pezizomycotina</taxon>
        <taxon>Orbiliomycetes</taxon>
        <taxon>Orbiliales</taxon>
        <taxon>Orbiliaceae</taxon>
        <taxon>Orbilia</taxon>
    </lineage>
</organism>
<comment type="subcellular location">
    <subcellularLocation>
        <location evidence="1">Membrane</location>
        <topology evidence="1">Multi-pass membrane protein</topology>
    </subcellularLocation>
</comment>
<feature type="domain" description="Rhodopsin" evidence="7">
    <location>
        <begin position="9"/>
        <end position="232"/>
    </location>
</feature>